<dbReference type="EMBL" id="BASZ01000002">
    <property type="protein sequence ID" value="GAD48408.1"/>
    <property type="molecule type" value="Genomic_DNA"/>
</dbReference>
<dbReference type="AlphaFoldDB" id="U3A0X4"/>
<keyword evidence="3" id="KW-1185">Reference proteome</keyword>
<dbReference type="Proteomes" id="UP000016568">
    <property type="component" value="Unassembled WGS sequence"/>
</dbReference>
<dbReference type="RefSeq" id="WP_021689315.1">
    <property type="nucleotide sequence ID" value="NZ_BASZ01000002.1"/>
</dbReference>
<dbReference type="InterPro" id="IPR001753">
    <property type="entry name" value="Enoyl-CoA_hydra/iso"/>
</dbReference>
<dbReference type="Gene3D" id="3.90.226.10">
    <property type="entry name" value="2-enoyl-CoA Hydratase, Chain A, domain 1"/>
    <property type="match status" value="1"/>
</dbReference>
<evidence type="ECO:0000256" key="1">
    <source>
        <dbReference type="ARBA" id="ARBA00005254"/>
    </source>
</evidence>
<evidence type="ECO:0000313" key="3">
    <source>
        <dbReference type="Proteomes" id="UP000016568"/>
    </source>
</evidence>
<proteinExistence type="inferred from homology"/>
<dbReference type="eggNOG" id="COG1024">
    <property type="taxonomic scope" value="Bacteria"/>
</dbReference>
<protein>
    <submittedName>
        <fullName evidence="2">Putative enoyl-CoA hydratase</fullName>
    </submittedName>
</protein>
<sequence>MAYNFISASSDGAVTTLAIARSDRLNALTPNVFVELKAAMDEALANGCKAFVLSGEGRAFSSGADLLPDGAGYEGLPDDLGALLNDHYNPFVQYLMELPAPLITAINGPAVGAGLSLALAGDISVMARSAYVLLAFVNIGLVPDAGASWMVAASVGRARAMELALLGEKLSAEEAHAIGLINRVVDDGDVLATAQAIAAKLAAGPGKAIGMVRKQINAAVESTLNDVLAIERDNQRELGFSEDFKEALAAFDEKRKPQFNGR</sequence>
<dbReference type="GO" id="GO:0003824">
    <property type="term" value="F:catalytic activity"/>
    <property type="evidence" value="ECO:0007669"/>
    <property type="project" value="UniProtKB-ARBA"/>
</dbReference>
<dbReference type="Pfam" id="PF00378">
    <property type="entry name" value="ECH_1"/>
    <property type="match status" value="1"/>
</dbReference>
<name>U3A0X4_9SPHN</name>
<dbReference type="SUPFAM" id="SSF52096">
    <property type="entry name" value="ClpP/crotonase"/>
    <property type="match status" value="1"/>
</dbReference>
<dbReference type="KEGG" id="ntd:EGO55_02010"/>
<dbReference type="Gene3D" id="1.10.12.10">
    <property type="entry name" value="Lyase 2-enoyl-coa Hydratase, Chain A, domain 2"/>
    <property type="match status" value="1"/>
</dbReference>
<accession>U3A0X4</accession>
<dbReference type="PANTHER" id="PTHR43459">
    <property type="entry name" value="ENOYL-COA HYDRATASE"/>
    <property type="match status" value="1"/>
</dbReference>
<dbReference type="CDD" id="cd06558">
    <property type="entry name" value="crotonase-like"/>
    <property type="match status" value="1"/>
</dbReference>
<comment type="similarity">
    <text evidence="1">Belongs to the enoyl-CoA hydratase/isomerase family.</text>
</comment>
<dbReference type="OrthoDB" id="9781757at2"/>
<organism evidence="2 3">
    <name type="scientific">Caenibius tardaugens NBRC 16725</name>
    <dbReference type="NCBI Taxonomy" id="1219035"/>
    <lineage>
        <taxon>Bacteria</taxon>
        <taxon>Pseudomonadati</taxon>
        <taxon>Pseudomonadota</taxon>
        <taxon>Alphaproteobacteria</taxon>
        <taxon>Sphingomonadales</taxon>
        <taxon>Erythrobacteraceae</taxon>
        <taxon>Caenibius</taxon>
    </lineage>
</organism>
<dbReference type="InterPro" id="IPR029045">
    <property type="entry name" value="ClpP/crotonase-like_dom_sf"/>
</dbReference>
<gene>
    <name evidence="2" type="ORF">NT2_02_04920</name>
</gene>
<reference evidence="2 3" key="1">
    <citation type="submission" date="2013-09" db="EMBL/GenBank/DDBJ databases">
        <title>Whole genome shotgun sequence of Novosphingobium tardaugens NBRC 16725.</title>
        <authorList>
            <person name="Isaki S."/>
            <person name="Hosoyama A."/>
            <person name="Tsuchikane K."/>
            <person name="Katsumata H."/>
            <person name="Ando Y."/>
            <person name="Yamazaki S."/>
            <person name="Fujita N."/>
        </authorList>
    </citation>
    <scope>NUCLEOTIDE SEQUENCE [LARGE SCALE GENOMIC DNA]</scope>
    <source>
        <strain evidence="2 3">NBRC 16725</strain>
    </source>
</reference>
<evidence type="ECO:0000313" key="2">
    <source>
        <dbReference type="EMBL" id="GAD48408.1"/>
    </source>
</evidence>
<dbReference type="InterPro" id="IPR014748">
    <property type="entry name" value="Enoyl-CoA_hydra_C"/>
</dbReference>
<comment type="caution">
    <text evidence="2">The sequence shown here is derived from an EMBL/GenBank/DDBJ whole genome shotgun (WGS) entry which is preliminary data.</text>
</comment>
<dbReference type="PANTHER" id="PTHR43459:SF1">
    <property type="entry name" value="EG:BACN32G11.4 PROTEIN"/>
    <property type="match status" value="1"/>
</dbReference>